<dbReference type="AlphaFoldDB" id="A0AAV4Q7B8"/>
<feature type="transmembrane region" description="Helical" evidence="2">
    <location>
        <begin position="64"/>
        <end position="87"/>
    </location>
</feature>
<organism evidence="3 4">
    <name type="scientific">Caerostris extrusa</name>
    <name type="common">Bark spider</name>
    <name type="synonym">Caerostris bankana</name>
    <dbReference type="NCBI Taxonomy" id="172846"/>
    <lineage>
        <taxon>Eukaryota</taxon>
        <taxon>Metazoa</taxon>
        <taxon>Ecdysozoa</taxon>
        <taxon>Arthropoda</taxon>
        <taxon>Chelicerata</taxon>
        <taxon>Arachnida</taxon>
        <taxon>Araneae</taxon>
        <taxon>Araneomorphae</taxon>
        <taxon>Entelegynae</taxon>
        <taxon>Araneoidea</taxon>
        <taxon>Araneidae</taxon>
        <taxon>Caerostris</taxon>
    </lineage>
</organism>
<sequence>MKLPSSLFLEADMSILFLKKNPIKISSLATTFNSNYGVESWFATVPPITSVLDNDRELFQQLKIIIPIACTTVVLVLIITVACVVLIRRRNTNPEEPPQEREISKPVDTVPMTVWEKSGRGDTRLSHSREQLYFPAPYATSRISMYSADGDPEGAHHQQQQHHHQHHEQTHNTWRSEEREHTYDVPFMHRQNIIVDEEANGPEGREIGYQIGRHLYLNPAVVELPPDGTLQTHDLALIREIAEAKVQSISTPNPREGQITAAVVELPPDGTLQTHDLALIREIAEAKVQSISTPNPREGQITAGHPNIIIAPGG</sequence>
<gene>
    <name evidence="3" type="primary">AVEN_36575_1</name>
    <name evidence="3" type="ORF">CEXT_461571</name>
</gene>
<dbReference type="EMBL" id="BPLR01005768">
    <property type="protein sequence ID" value="GIY04906.1"/>
    <property type="molecule type" value="Genomic_DNA"/>
</dbReference>
<keyword evidence="2" id="KW-0472">Membrane</keyword>
<reference evidence="3 4" key="1">
    <citation type="submission" date="2021-06" db="EMBL/GenBank/DDBJ databases">
        <title>Caerostris extrusa draft genome.</title>
        <authorList>
            <person name="Kono N."/>
            <person name="Arakawa K."/>
        </authorList>
    </citation>
    <scope>NUCLEOTIDE SEQUENCE [LARGE SCALE GENOMIC DNA]</scope>
</reference>
<proteinExistence type="predicted"/>
<feature type="region of interest" description="Disordered" evidence="1">
    <location>
        <begin position="148"/>
        <end position="177"/>
    </location>
</feature>
<evidence type="ECO:0000313" key="4">
    <source>
        <dbReference type="Proteomes" id="UP001054945"/>
    </source>
</evidence>
<accession>A0AAV4Q7B8</accession>
<dbReference type="Proteomes" id="UP001054945">
    <property type="component" value="Unassembled WGS sequence"/>
</dbReference>
<keyword evidence="2" id="KW-1133">Transmembrane helix</keyword>
<evidence type="ECO:0000256" key="2">
    <source>
        <dbReference type="SAM" id="Phobius"/>
    </source>
</evidence>
<comment type="caution">
    <text evidence="3">The sequence shown here is derived from an EMBL/GenBank/DDBJ whole genome shotgun (WGS) entry which is preliminary data.</text>
</comment>
<feature type="compositionally biased region" description="Basic and acidic residues" evidence="1">
    <location>
        <begin position="167"/>
        <end position="177"/>
    </location>
</feature>
<keyword evidence="2" id="KW-0812">Transmembrane</keyword>
<keyword evidence="4" id="KW-1185">Reference proteome</keyword>
<name>A0AAV4Q7B8_CAEEX</name>
<evidence type="ECO:0000256" key="1">
    <source>
        <dbReference type="SAM" id="MobiDB-lite"/>
    </source>
</evidence>
<evidence type="ECO:0000313" key="3">
    <source>
        <dbReference type="EMBL" id="GIY04906.1"/>
    </source>
</evidence>
<protein>
    <submittedName>
        <fullName evidence="3">Uncharacterized protein</fullName>
    </submittedName>
</protein>